<gene>
    <name evidence="2" type="ORF">KUF71_021055</name>
</gene>
<keyword evidence="2" id="KW-0808">Transferase</keyword>
<sequence length="95" mass="10274">MNTLGVEGRDSSLGDVEAGAPPHVHEEPGRGGLKLVPWRDDDDIILAVNAPTLTVIVKDDFIFDQLAVTQVHLFNKVFDGVSNVCEGILPAFLSY</sequence>
<keyword evidence="2" id="KW-0548">Nucleotidyltransferase</keyword>
<evidence type="ECO:0000256" key="1">
    <source>
        <dbReference type="SAM" id="MobiDB-lite"/>
    </source>
</evidence>
<proteinExistence type="predicted"/>
<protein>
    <submittedName>
        <fullName evidence="2">Bifunctional glutamine synthetase adenylyltransferase/adenylyl-removing enzyme</fullName>
    </submittedName>
</protein>
<accession>A0AAE1GY37</accession>
<dbReference type="Proteomes" id="UP001219518">
    <property type="component" value="Unassembled WGS sequence"/>
</dbReference>
<name>A0AAE1GY37_9NEOP</name>
<dbReference type="GO" id="GO:0016779">
    <property type="term" value="F:nucleotidyltransferase activity"/>
    <property type="evidence" value="ECO:0007669"/>
    <property type="project" value="UniProtKB-KW"/>
</dbReference>
<comment type="caution">
    <text evidence="2">The sequence shown here is derived from an EMBL/GenBank/DDBJ whole genome shotgun (WGS) entry which is preliminary data.</text>
</comment>
<keyword evidence="3" id="KW-1185">Reference proteome</keyword>
<reference evidence="2" key="2">
    <citation type="journal article" date="2023" name="BMC Genomics">
        <title>Pest status, molecular evolution, and epigenetic factors derived from the genome assembly of Frankliniella fusca, a thysanopteran phytovirus vector.</title>
        <authorList>
            <person name="Catto M.A."/>
            <person name="Labadie P.E."/>
            <person name="Jacobson A.L."/>
            <person name="Kennedy G.G."/>
            <person name="Srinivasan R."/>
            <person name="Hunt B.G."/>
        </authorList>
    </citation>
    <scope>NUCLEOTIDE SEQUENCE</scope>
    <source>
        <strain evidence="2">PL_HMW_Pooled</strain>
    </source>
</reference>
<dbReference type="EMBL" id="JAHWGI010000256">
    <property type="protein sequence ID" value="KAK3911274.1"/>
    <property type="molecule type" value="Genomic_DNA"/>
</dbReference>
<dbReference type="AlphaFoldDB" id="A0AAE1GY37"/>
<evidence type="ECO:0000313" key="2">
    <source>
        <dbReference type="EMBL" id="KAK3911274.1"/>
    </source>
</evidence>
<feature type="region of interest" description="Disordered" evidence="1">
    <location>
        <begin position="1"/>
        <end position="32"/>
    </location>
</feature>
<reference evidence="2" key="1">
    <citation type="submission" date="2021-07" db="EMBL/GenBank/DDBJ databases">
        <authorList>
            <person name="Catto M.A."/>
            <person name="Jacobson A."/>
            <person name="Kennedy G."/>
            <person name="Labadie P."/>
            <person name="Hunt B.G."/>
            <person name="Srinivasan R."/>
        </authorList>
    </citation>
    <scope>NUCLEOTIDE SEQUENCE</scope>
    <source>
        <strain evidence="2">PL_HMW_Pooled</strain>
        <tissue evidence="2">Head</tissue>
    </source>
</reference>
<organism evidence="2 3">
    <name type="scientific">Frankliniella fusca</name>
    <dbReference type="NCBI Taxonomy" id="407009"/>
    <lineage>
        <taxon>Eukaryota</taxon>
        <taxon>Metazoa</taxon>
        <taxon>Ecdysozoa</taxon>
        <taxon>Arthropoda</taxon>
        <taxon>Hexapoda</taxon>
        <taxon>Insecta</taxon>
        <taxon>Pterygota</taxon>
        <taxon>Neoptera</taxon>
        <taxon>Paraneoptera</taxon>
        <taxon>Thysanoptera</taxon>
        <taxon>Terebrantia</taxon>
        <taxon>Thripoidea</taxon>
        <taxon>Thripidae</taxon>
        <taxon>Frankliniella</taxon>
    </lineage>
</organism>
<evidence type="ECO:0000313" key="3">
    <source>
        <dbReference type="Proteomes" id="UP001219518"/>
    </source>
</evidence>